<keyword evidence="2" id="KW-0408">Iron</keyword>
<reference evidence="5" key="1">
    <citation type="submission" date="2020-10" db="EMBL/GenBank/DDBJ databases">
        <authorList>
            <person name="Gilroy R."/>
        </authorList>
    </citation>
    <scope>NUCLEOTIDE SEQUENCE</scope>
    <source>
        <strain evidence="5">ChiHcec3-6078</strain>
    </source>
</reference>
<dbReference type="PANTHER" id="PTHR43122:SF1">
    <property type="entry name" value="IRON-SULFUR-BINDING PROTEIN"/>
    <property type="match status" value="1"/>
</dbReference>
<evidence type="ECO:0000313" key="6">
    <source>
        <dbReference type="Proteomes" id="UP000824090"/>
    </source>
</evidence>
<dbReference type="AlphaFoldDB" id="A0A9D1L6U7"/>
<evidence type="ECO:0000313" key="5">
    <source>
        <dbReference type="EMBL" id="HIU26345.1"/>
    </source>
</evidence>
<keyword evidence="1" id="KW-0479">Metal-binding</keyword>
<comment type="caution">
    <text evidence="5">The sequence shown here is derived from an EMBL/GenBank/DDBJ whole genome shotgun (WGS) entry which is preliminary data.</text>
</comment>
<proteinExistence type="predicted"/>
<organism evidence="5 6">
    <name type="scientific">Candidatus Allocopromorpha excrementigallinarum</name>
    <dbReference type="NCBI Taxonomy" id="2840742"/>
    <lineage>
        <taxon>Bacteria</taxon>
        <taxon>Bacillati</taxon>
        <taxon>Bacillota</taxon>
        <taxon>Clostridia</taxon>
        <taxon>Eubacteriales</taxon>
        <taxon>Eubacteriaceae</taxon>
        <taxon>Eubacteriaceae incertae sedis</taxon>
        <taxon>Candidatus Allocopromorpha</taxon>
    </lineage>
</organism>
<dbReference type="Gene3D" id="3.40.50.360">
    <property type="match status" value="1"/>
</dbReference>
<evidence type="ECO:0000256" key="1">
    <source>
        <dbReference type="ARBA" id="ARBA00022723"/>
    </source>
</evidence>
<dbReference type="InterPro" id="IPR017900">
    <property type="entry name" value="4Fe4S_Fe_S_CS"/>
</dbReference>
<reference evidence="5" key="2">
    <citation type="journal article" date="2021" name="PeerJ">
        <title>Extensive microbial diversity within the chicken gut microbiome revealed by metagenomics and culture.</title>
        <authorList>
            <person name="Gilroy R."/>
            <person name="Ravi A."/>
            <person name="Getino M."/>
            <person name="Pursley I."/>
            <person name="Horton D.L."/>
            <person name="Alikhan N.F."/>
            <person name="Baker D."/>
            <person name="Gharbi K."/>
            <person name="Hall N."/>
            <person name="Watson M."/>
            <person name="Adriaenssens E.M."/>
            <person name="Foster-Nyarko E."/>
            <person name="Jarju S."/>
            <person name="Secka A."/>
            <person name="Antonio M."/>
            <person name="Oren A."/>
            <person name="Chaudhuri R.R."/>
            <person name="La Ragione R."/>
            <person name="Hildebrand F."/>
            <person name="Pallen M.J."/>
        </authorList>
    </citation>
    <scope>NUCLEOTIDE SEQUENCE</scope>
    <source>
        <strain evidence="5">ChiHcec3-6078</strain>
    </source>
</reference>
<dbReference type="GO" id="GO:0051536">
    <property type="term" value="F:iron-sulfur cluster binding"/>
    <property type="evidence" value="ECO:0007669"/>
    <property type="project" value="UniProtKB-KW"/>
</dbReference>
<sequence>MKKKIRAMYFSGTGTTAKVAAGAAYRMWQELDKTEHKTGVSGATDDKIDYVKEENINFTPPEAREKKYTFDMDDIVVFATPVIAGRVPNVLLKFLNTLEGGGAMAVPLVVYGNRNFDDALIELRNILEERGFHTVAAAAFIGEHSFSKILAAGRPDIEDMKTVERFAKLAAEKILSAVREADGDNERLEAALKAAGPVKVDGQEPLRGYYQPRDRKGNHINILKVKPKLNKEKCDGCGICVSLCPMGSISEEEPGLVKGICIKCCACVKKCPREALYFDDPGYLYHKEELEAQYMERKEPSLFL</sequence>
<accession>A0A9D1L6U7</accession>
<feature type="domain" description="4Fe-4S ferredoxin-type" evidence="4">
    <location>
        <begin position="261"/>
        <end position="281"/>
    </location>
</feature>
<dbReference type="Proteomes" id="UP000824090">
    <property type="component" value="Unassembled WGS sequence"/>
</dbReference>
<dbReference type="InterPro" id="IPR029039">
    <property type="entry name" value="Flavoprotein-like_sf"/>
</dbReference>
<dbReference type="Pfam" id="PF00037">
    <property type="entry name" value="Fer4"/>
    <property type="match status" value="1"/>
</dbReference>
<dbReference type="InterPro" id="IPR017896">
    <property type="entry name" value="4Fe4S_Fe-S-bd"/>
</dbReference>
<dbReference type="EMBL" id="DVMP01000141">
    <property type="protein sequence ID" value="HIU26345.1"/>
    <property type="molecule type" value="Genomic_DNA"/>
</dbReference>
<evidence type="ECO:0000256" key="3">
    <source>
        <dbReference type="ARBA" id="ARBA00023014"/>
    </source>
</evidence>
<evidence type="ECO:0000256" key="2">
    <source>
        <dbReference type="ARBA" id="ARBA00023004"/>
    </source>
</evidence>
<dbReference type="GO" id="GO:0046872">
    <property type="term" value="F:metal ion binding"/>
    <property type="evidence" value="ECO:0007669"/>
    <property type="project" value="UniProtKB-KW"/>
</dbReference>
<feature type="domain" description="4Fe-4S ferredoxin-type" evidence="4">
    <location>
        <begin position="225"/>
        <end position="254"/>
    </location>
</feature>
<dbReference type="PANTHER" id="PTHR43122">
    <property type="entry name" value="FERREDOXIN SUBUNIT OF PYRUVATE:FLAVODOXIN OXIDOREDUCTASE-RELATED"/>
    <property type="match status" value="1"/>
</dbReference>
<name>A0A9D1L6U7_9FIRM</name>
<dbReference type="SUPFAM" id="SSF54862">
    <property type="entry name" value="4Fe-4S ferredoxins"/>
    <property type="match status" value="1"/>
</dbReference>
<dbReference type="Gene3D" id="3.30.70.20">
    <property type="match status" value="1"/>
</dbReference>
<protein>
    <submittedName>
        <fullName evidence="5">4Fe-4S binding protein</fullName>
    </submittedName>
</protein>
<dbReference type="PROSITE" id="PS00198">
    <property type="entry name" value="4FE4S_FER_1"/>
    <property type="match status" value="1"/>
</dbReference>
<gene>
    <name evidence="5" type="ORF">IAC50_07635</name>
</gene>
<dbReference type="PROSITE" id="PS51379">
    <property type="entry name" value="4FE4S_FER_2"/>
    <property type="match status" value="2"/>
</dbReference>
<dbReference type="SUPFAM" id="SSF52218">
    <property type="entry name" value="Flavoproteins"/>
    <property type="match status" value="1"/>
</dbReference>
<evidence type="ECO:0000259" key="4">
    <source>
        <dbReference type="PROSITE" id="PS51379"/>
    </source>
</evidence>
<keyword evidence="3" id="KW-0411">Iron-sulfur</keyword>